<dbReference type="AlphaFoldDB" id="A0A2T4YMH2"/>
<dbReference type="SUPFAM" id="SSF46785">
    <property type="entry name" value="Winged helix' DNA-binding domain"/>
    <property type="match status" value="1"/>
</dbReference>
<dbReference type="EMBL" id="PZZN01000003">
    <property type="protein sequence ID" value="PTM44601.1"/>
    <property type="molecule type" value="Genomic_DNA"/>
</dbReference>
<accession>A0A2T4YMH2</accession>
<dbReference type="Gene3D" id="3.30.450.20">
    <property type="entry name" value="PAS domain"/>
    <property type="match status" value="1"/>
</dbReference>
<dbReference type="InterPro" id="IPR035965">
    <property type="entry name" value="PAS-like_dom_sf"/>
</dbReference>
<dbReference type="Gene3D" id="1.10.10.10">
    <property type="entry name" value="Winged helix-like DNA-binding domain superfamily/Winged helix DNA-binding domain"/>
    <property type="match status" value="1"/>
</dbReference>
<evidence type="ECO:0000313" key="2">
    <source>
        <dbReference type="EMBL" id="PTM44601.1"/>
    </source>
</evidence>
<dbReference type="CDD" id="cd00130">
    <property type="entry name" value="PAS"/>
    <property type="match status" value="1"/>
</dbReference>
<gene>
    <name evidence="2" type="ORF">C8J24_2808</name>
</gene>
<sequence length="223" mass="24483">MLVGHSLSDPNGLLLTMDQTVEDLLQRPLSELVGRSYADVTHPDDRVRNIDRVTMLAPGAGPVCIRKRYLQPGGAAVWVDVHVSRLDRGLEAGRLVGTLYLPQAKALTAVPDVVMPERLWQVALKVDRSLHRRREQLGDDLFGDHAWLVLVQIYLAEAEGRMIDATTLGALALLDLPRTHRWIGALAEKGLVERPDCSTGVIQLTATGLARTETLLATYSDLA</sequence>
<dbReference type="PROSITE" id="PS50112">
    <property type="entry name" value="PAS"/>
    <property type="match status" value="1"/>
</dbReference>
<dbReference type="InterPro" id="IPR013767">
    <property type="entry name" value="PAS_fold"/>
</dbReference>
<evidence type="ECO:0000259" key="1">
    <source>
        <dbReference type="PROSITE" id="PS50112"/>
    </source>
</evidence>
<evidence type="ECO:0000313" key="3">
    <source>
        <dbReference type="Proteomes" id="UP000240996"/>
    </source>
</evidence>
<organism evidence="2 3">
    <name type="scientific">Sphingomonas aerolata</name>
    <dbReference type="NCBI Taxonomy" id="185951"/>
    <lineage>
        <taxon>Bacteria</taxon>
        <taxon>Pseudomonadati</taxon>
        <taxon>Pseudomonadota</taxon>
        <taxon>Alphaproteobacteria</taxon>
        <taxon>Sphingomonadales</taxon>
        <taxon>Sphingomonadaceae</taxon>
        <taxon>Sphingomonas</taxon>
    </lineage>
</organism>
<dbReference type="Proteomes" id="UP000240996">
    <property type="component" value="Unassembled WGS sequence"/>
</dbReference>
<dbReference type="InterPro" id="IPR036390">
    <property type="entry name" value="WH_DNA-bd_sf"/>
</dbReference>
<protein>
    <submittedName>
        <fullName evidence="2">PAS domain-containing protein</fullName>
    </submittedName>
</protein>
<dbReference type="RefSeq" id="WP_107933268.1">
    <property type="nucleotide sequence ID" value="NZ_PZZN01000003.1"/>
</dbReference>
<comment type="caution">
    <text evidence="2">The sequence shown here is derived from an EMBL/GenBank/DDBJ whole genome shotgun (WGS) entry which is preliminary data.</text>
</comment>
<reference evidence="2 3" key="1">
    <citation type="submission" date="2018-04" db="EMBL/GenBank/DDBJ databases">
        <title>Genomic Encyclopedia of Type Strains, Phase III (KMG-III): the genomes of soil and plant-associated and newly described type strains.</title>
        <authorList>
            <person name="Whitman W."/>
        </authorList>
    </citation>
    <scope>NUCLEOTIDE SEQUENCE [LARGE SCALE GENOMIC DNA]</scope>
    <source>
        <strain evidence="2 3">NW12</strain>
    </source>
</reference>
<dbReference type="SUPFAM" id="SSF55785">
    <property type="entry name" value="PYP-like sensor domain (PAS domain)"/>
    <property type="match status" value="1"/>
</dbReference>
<dbReference type="Pfam" id="PF00989">
    <property type="entry name" value="PAS"/>
    <property type="match status" value="1"/>
</dbReference>
<keyword evidence="3" id="KW-1185">Reference proteome</keyword>
<name>A0A2T4YMH2_9SPHN</name>
<feature type="domain" description="PAS" evidence="1">
    <location>
        <begin position="9"/>
        <end position="46"/>
    </location>
</feature>
<proteinExistence type="predicted"/>
<dbReference type="GO" id="GO:0006355">
    <property type="term" value="P:regulation of DNA-templated transcription"/>
    <property type="evidence" value="ECO:0007669"/>
    <property type="project" value="InterPro"/>
</dbReference>
<dbReference type="InterPro" id="IPR000014">
    <property type="entry name" value="PAS"/>
</dbReference>
<dbReference type="InterPro" id="IPR036388">
    <property type="entry name" value="WH-like_DNA-bd_sf"/>
</dbReference>